<reference evidence="4 5" key="1">
    <citation type="submission" date="2020-08" db="EMBL/GenBank/DDBJ databases">
        <title>Genome sequence of Diaphorobacter aerolatus KACC 16536T.</title>
        <authorList>
            <person name="Hyun D.-W."/>
            <person name="Bae J.-W."/>
        </authorList>
    </citation>
    <scope>NUCLEOTIDE SEQUENCE [LARGE SCALE GENOMIC DNA]</scope>
    <source>
        <strain evidence="4 5">KACC 16536</strain>
    </source>
</reference>
<protein>
    <submittedName>
        <fullName evidence="4">HAD-IA family hydrolase</fullName>
    </submittedName>
</protein>
<dbReference type="PANTHER" id="PTHR46470">
    <property type="entry name" value="N-ACYLNEURAMINATE-9-PHOSPHATASE"/>
    <property type="match status" value="1"/>
</dbReference>
<dbReference type="Proteomes" id="UP000516028">
    <property type="component" value="Chromosome"/>
</dbReference>
<dbReference type="NCBIfam" id="TIGR01549">
    <property type="entry name" value="HAD-SF-IA-v1"/>
    <property type="match status" value="1"/>
</dbReference>
<dbReference type="PANTHER" id="PTHR46470:SF4">
    <property type="entry name" value="5-AMINO-6-(5-PHOSPHO-D-RIBITYLAMINO)URACIL PHOSPHATASE YIGB"/>
    <property type="match status" value="1"/>
</dbReference>
<evidence type="ECO:0000313" key="5">
    <source>
        <dbReference type="Proteomes" id="UP000516028"/>
    </source>
</evidence>
<dbReference type="InterPro" id="IPR023214">
    <property type="entry name" value="HAD_sf"/>
</dbReference>
<dbReference type="PRINTS" id="PR00413">
    <property type="entry name" value="HADHALOGNASE"/>
</dbReference>
<evidence type="ECO:0000313" key="4">
    <source>
        <dbReference type="EMBL" id="QNP48526.1"/>
    </source>
</evidence>
<dbReference type="SUPFAM" id="SSF56784">
    <property type="entry name" value="HAD-like"/>
    <property type="match status" value="1"/>
</dbReference>
<gene>
    <name evidence="4" type="ORF">H9K75_21860</name>
</gene>
<dbReference type="Gene3D" id="3.40.50.1000">
    <property type="entry name" value="HAD superfamily/HAD-like"/>
    <property type="match status" value="1"/>
</dbReference>
<organism evidence="4 5">
    <name type="scientific">Diaphorobacter aerolatus</name>
    <dbReference type="NCBI Taxonomy" id="1288495"/>
    <lineage>
        <taxon>Bacteria</taxon>
        <taxon>Pseudomonadati</taxon>
        <taxon>Pseudomonadota</taxon>
        <taxon>Betaproteobacteria</taxon>
        <taxon>Burkholderiales</taxon>
        <taxon>Comamonadaceae</taxon>
        <taxon>Diaphorobacter</taxon>
    </lineage>
</organism>
<accession>A0A7H0GJR0</accession>
<dbReference type="SFLD" id="SFLDG01129">
    <property type="entry name" value="C1.5:_HAD__Beta-PGM__Phosphata"/>
    <property type="match status" value="1"/>
</dbReference>
<dbReference type="InterPro" id="IPR051400">
    <property type="entry name" value="HAD-like_hydrolase"/>
</dbReference>
<comment type="cofactor">
    <cofactor evidence="1">
        <name>Mg(2+)</name>
        <dbReference type="ChEBI" id="CHEBI:18420"/>
    </cofactor>
</comment>
<dbReference type="SFLD" id="SFLDS00003">
    <property type="entry name" value="Haloacid_Dehalogenase"/>
    <property type="match status" value="1"/>
</dbReference>
<dbReference type="InterPro" id="IPR036412">
    <property type="entry name" value="HAD-like_sf"/>
</dbReference>
<dbReference type="RefSeq" id="WP_187724123.1">
    <property type="nucleotide sequence ID" value="NZ_CP060783.1"/>
</dbReference>
<dbReference type="GO" id="GO:0009231">
    <property type="term" value="P:riboflavin biosynthetic process"/>
    <property type="evidence" value="ECO:0007669"/>
    <property type="project" value="TreeGrafter"/>
</dbReference>
<keyword evidence="3" id="KW-0460">Magnesium</keyword>
<dbReference type="KEGG" id="daer:H9K75_21860"/>
<keyword evidence="5" id="KW-1185">Reference proteome</keyword>
<dbReference type="Pfam" id="PF00702">
    <property type="entry name" value="Hydrolase"/>
    <property type="match status" value="1"/>
</dbReference>
<name>A0A7H0GJR0_9BURK</name>
<proteinExistence type="predicted"/>
<evidence type="ECO:0000256" key="2">
    <source>
        <dbReference type="ARBA" id="ARBA00022801"/>
    </source>
</evidence>
<dbReference type="AlphaFoldDB" id="A0A7H0GJR0"/>
<dbReference type="EMBL" id="CP060783">
    <property type="protein sequence ID" value="QNP48526.1"/>
    <property type="molecule type" value="Genomic_DNA"/>
</dbReference>
<dbReference type="InterPro" id="IPR006439">
    <property type="entry name" value="HAD-SF_hydro_IA"/>
</dbReference>
<evidence type="ECO:0000256" key="3">
    <source>
        <dbReference type="ARBA" id="ARBA00022842"/>
    </source>
</evidence>
<keyword evidence="2 4" id="KW-0378">Hydrolase</keyword>
<dbReference type="Gene3D" id="1.20.120.1600">
    <property type="match status" value="1"/>
</dbReference>
<sequence>MHTLDISRIKAVTIDLDDTLWPVWPTITRAEEVVAEWLRERAPATAAAYPDSRSLRRIRERIELERPELRADLSAMRRESIRAALIESGDDPALAEPAFDIFFAERQNVVLFEDALETLEFLASRYPLVAISNGNADLQRIGLGRFFKAALSAQGFGVGKPDARIFHAGAQQAGHAAQAVLHVGDDQRLDVEGALNAGMQTAWINMDARPWELEAKPHAEVTSLAQLCAILR</sequence>
<dbReference type="GO" id="GO:0016787">
    <property type="term" value="F:hydrolase activity"/>
    <property type="evidence" value="ECO:0007669"/>
    <property type="project" value="UniProtKB-KW"/>
</dbReference>
<evidence type="ECO:0000256" key="1">
    <source>
        <dbReference type="ARBA" id="ARBA00001946"/>
    </source>
</evidence>